<sequence length="137" mass="15425">MNGRCLAARNFEECREVLMNTVNEETLQFVEQDAFCSNGAGVYRGENGEMFDACSRQALICHPNRRNSVAIFCPERSSITQLLTCIDAPKYCHDSLELIAPIRQFFLERLCNSKNALIGKFQQFHSNGMGQCTSCSI</sequence>
<dbReference type="WBParaSite" id="Hba_00814">
    <property type="protein sequence ID" value="Hba_00814"/>
    <property type="gene ID" value="Hba_00814"/>
</dbReference>
<proteinExistence type="predicted"/>
<dbReference type="Proteomes" id="UP000095283">
    <property type="component" value="Unplaced"/>
</dbReference>
<evidence type="ECO:0000313" key="2">
    <source>
        <dbReference type="WBParaSite" id="Hba_00814"/>
    </source>
</evidence>
<protein>
    <submittedName>
        <fullName evidence="2">Chitin-binding type-2 domain-containing protein</fullName>
    </submittedName>
</protein>
<dbReference type="AlphaFoldDB" id="A0A1I7W853"/>
<evidence type="ECO:0000313" key="1">
    <source>
        <dbReference type="Proteomes" id="UP000095283"/>
    </source>
</evidence>
<name>A0A1I7W853_HETBA</name>
<accession>A0A1I7W853</accession>
<keyword evidence="1" id="KW-1185">Reference proteome</keyword>
<reference evidence="2" key="1">
    <citation type="submission" date="2016-11" db="UniProtKB">
        <authorList>
            <consortium name="WormBaseParasite"/>
        </authorList>
    </citation>
    <scope>IDENTIFICATION</scope>
</reference>
<organism evidence="1 2">
    <name type="scientific">Heterorhabditis bacteriophora</name>
    <name type="common">Entomopathogenic nematode worm</name>
    <dbReference type="NCBI Taxonomy" id="37862"/>
    <lineage>
        <taxon>Eukaryota</taxon>
        <taxon>Metazoa</taxon>
        <taxon>Ecdysozoa</taxon>
        <taxon>Nematoda</taxon>
        <taxon>Chromadorea</taxon>
        <taxon>Rhabditida</taxon>
        <taxon>Rhabditina</taxon>
        <taxon>Rhabditomorpha</taxon>
        <taxon>Strongyloidea</taxon>
        <taxon>Heterorhabditidae</taxon>
        <taxon>Heterorhabditis</taxon>
    </lineage>
</organism>